<gene>
    <name evidence="1" type="ordered locus">MAV_4075</name>
</gene>
<dbReference type="RefSeq" id="WP_011725859.1">
    <property type="nucleotide sequence ID" value="NC_008595.1"/>
</dbReference>
<dbReference type="EMBL" id="CP000479">
    <property type="protein sequence ID" value="ABK69308.1"/>
    <property type="molecule type" value="Genomic_DNA"/>
</dbReference>
<dbReference type="Gene3D" id="1.10.150.430">
    <property type="entry name" value="DUF3349, helical bundle"/>
    <property type="match status" value="1"/>
</dbReference>
<proteinExistence type="predicted"/>
<evidence type="ECO:0008006" key="3">
    <source>
        <dbReference type="Google" id="ProtNLM"/>
    </source>
</evidence>
<dbReference type="InterPro" id="IPR021784">
    <property type="entry name" value="DUF3349"/>
</dbReference>
<dbReference type="HOGENOM" id="CLU_140987_1_0_11"/>
<protein>
    <recommendedName>
        <fullName evidence="3">DUF3349 domain-containing protein</fullName>
    </recommendedName>
</protein>
<dbReference type="Proteomes" id="UP000001574">
    <property type="component" value="Chromosome"/>
</dbReference>
<evidence type="ECO:0000313" key="1">
    <source>
        <dbReference type="EMBL" id="ABK69308.1"/>
    </source>
</evidence>
<dbReference type="Pfam" id="PF11829">
    <property type="entry name" value="DUF3349"/>
    <property type="match status" value="1"/>
</dbReference>
<evidence type="ECO:0000313" key="2">
    <source>
        <dbReference type="Proteomes" id="UP000001574"/>
    </source>
</evidence>
<dbReference type="InterPro" id="IPR044918">
    <property type="entry name" value="DUF3349_helical"/>
</dbReference>
<reference evidence="1 2" key="1">
    <citation type="submission" date="2006-10" db="EMBL/GenBank/DDBJ databases">
        <authorList>
            <person name="Fleischmann R.D."/>
            <person name="Dodson R.J."/>
            <person name="Haft D.H."/>
            <person name="Merkel J.S."/>
            <person name="Nelson W.C."/>
            <person name="Fraser C.M."/>
        </authorList>
    </citation>
    <scope>NUCLEOTIDE SEQUENCE [LARGE SCALE GENOMIC DNA]</scope>
    <source>
        <strain evidence="1 2">104</strain>
    </source>
</reference>
<dbReference type="KEGG" id="mav:MAV_4075"/>
<accession>A0A0H3A4L3</accession>
<name>A0A0H3A4L3_MYCA1</name>
<dbReference type="AlphaFoldDB" id="A0A0H3A4L3"/>
<organism evidence="1 2">
    <name type="scientific">Mycobacterium avium (strain 104)</name>
    <dbReference type="NCBI Taxonomy" id="243243"/>
    <lineage>
        <taxon>Bacteria</taxon>
        <taxon>Bacillati</taxon>
        <taxon>Actinomycetota</taxon>
        <taxon>Actinomycetes</taxon>
        <taxon>Mycobacteriales</taxon>
        <taxon>Mycobacteriaceae</taxon>
        <taxon>Mycobacterium</taxon>
        <taxon>Mycobacterium avium complex (MAC)</taxon>
    </lineage>
</organism>
<sequence>MGLGQLVGGVVGFLRAGYPRQAPAVGYAPALALLPRRTPDDDIATVARILAPQGITGTARIDAAEIGAQIVRIADELPAPGDVERVLAAMSRHTRCRSTTNGR</sequence>